<keyword evidence="2" id="KW-1133">Transmembrane helix</keyword>
<evidence type="ECO:0000313" key="3">
    <source>
        <dbReference type="EMBL" id="GLD59559.1"/>
    </source>
</evidence>
<keyword evidence="2" id="KW-0472">Membrane</keyword>
<dbReference type="Proteomes" id="UP001279410">
    <property type="component" value="Unassembled WGS sequence"/>
</dbReference>
<keyword evidence="2" id="KW-0812">Transmembrane</keyword>
<comment type="caution">
    <text evidence="3">The sequence shown here is derived from an EMBL/GenBank/DDBJ whole genome shotgun (WGS) entry which is preliminary data.</text>
</comment>
<protein>
    <submittedName>
        <fullName evidence="3">Zinc finger protein 395-like isoform X1</fullName>
    </submittedName>
</protein>
<feature type="compositionally biased region" description="Low complexity" evidence="1">
    <location>
        <begin position="87"/>
        <end position="96"/>
    </location>
</feature>
<feature type="compositionally biased region" description="Polar residues" evidence="1">
    <location>
        <begin position="210"/>
        <end position="223"/>
    </location>
</feature>
<name>A0AAD3MTX7_LATJO</name>
<dbReference type="EMBL" id="BRZM01000038">
    <property type="protein sequence ID" value="GLD59559.1"/>
    <property type="molecule type" value="Genomic_DNA"/>
</dbReference>
<gene>
    <name evidence="3" type="ORF">AKAME5_001155000</name>
</gene>
<feature type="non-terminal residue" evidence="3">
    <location>
        <position position="1"/>
    </location>
</feature>
<proteinExistence type="predicted"/>
<feature type="region of interest" description="Disordered" evidence="1">
    <location>
        <begin position="82"/>
        <end position="114"/>
    </location>
</feature>
<accession>A0AAD3MTX7</accession>
<evidence type="ECO:0000256" key="2">
    <source>
        <dbReference type="SAM" id="Phobius"/>
    </source>
</evidence>
<keyword evidence="4" id="KW-1185">Reference proteome</keyword>
<evidence type="ECO:0000313" key="4">
    <source>
        <dbReference type="Proteomes" id="UP001279410"/>
    </source>
</evidence>
<organism evidence="3 4">
    <name type="scientific">Lates japonicus</name>
    <name type="common">Japanese lates</name>
    <dbReference type="NCBI Taxonomy" id="270547"/>
    <lineage>
        <taxon>Eukaryota</taxon>
        <taxon>Metazoa</taxon>
        <taxon>Chordata</taxon>
        <taxon>Craniata</taxon>
        <taxon>Vertebrata</taxon>
        <taxon>Euteleostomi</taxon>
        <taxon>Actinopterygii</taxon>
        <taxon>Neopterygii</taxon>
        <taxon>Teleostei</taxon>
        <taxon>Neoteleostei</taxon>
        <taxon>Acanthomorphata</taxon>
        <taxon>Carangaria</taxon>
        <taxon>Carangaria incertae sedis</taxon>
        <taxon>Centropomidae</taxon>
        <taxon>Lates</taxon>
    </lineage>
</organism>
<dbReference type="AlphaFoldDB" id="A0AAD3MTX7"/>
<feature type="transmembrane region" description="Helical" evidence="2">
    <location>
        <begin position="41"/>
        <end position="61"/>
    </location>
</feature>
<sequence length="257" mass="26858">MAQYHWLVTELQQIQAASNSTRTMAPLGMVDTLGWFSSPEAGIISLVVFLILSITLVALCGSCHRNSTNAYDVSGITTDGAGGANGTAGTKTAGSTDPGQAGERRDSKGSYTTRCCSSDGTAQDRAFRRARRCDTVLSPLTACSSTMAAMGPEYRAGAGPGGMAACPSGLQARSATTTHNSNRPDVQQTVACSPVQVSVAPRSPGCQGWTPATSVSGHSNTQMVKPRCRSVSVGEQWLQQNRHQPLSASPSRTHCSF</sequence>
<feature type="region of interest" description="Disordered" evidence="1">
    <location>
        <begin position="203"/>
        <end position="223"/>
    </location>
</feature>
<reference evidence="3" key="1">
    <citation type="submission" date="2022-08" db="EMBL/GenBank/DDBJ databases">
        <title>Genome sequencing of akame (Lates japonicus).</title>
        <authorList>
            <person name="Hashiguchi Y."/>
            <person name="Takahashi H."/>
        </authorList>
    </citation>
    <scope>NUCLEOTIDE SEQUENCE</scope>
    <source>
        <strain evidence="3">Kochi</strain>
    </source>
</reference>
<evidence type="ECO:0000256" key="1">
    <source>
        <dbReference type="SAM" id="MobiDB-lite"/>
    </source>
</evidence>